<evidence type="ECO:0000259" key="10">
    <source>
        <dbReference type="PROSITE" id="PS51888"/>
    </source>
</evidence>
<proteinExistence type="inferred from homology"/>
<dbReference type="PROSITE" id="PS00134">
    <property type="entry name" value="TRYPSIN_HIS"/>
    <property type="match status" value="1"/>
</dbReference>
<name>A0ABM1M9Q1_NICVS</name>
<organism evidence="11 12">
    <name type="scientific">Nicrophorus vespilloides</name>
    <name type="common">Boreal carrion beetle</name>
    <dbReference type="NCBI Taxonomy" id="110193"/>
    <lineage>
        <taxon>Eukaryota</taxon>
        <taxon>Metazoa</taxon>
        <taxon>Ecdysozoa</taxon>
        <taxon>Arthropoda</taxon>
        <taxon>Hexapoda</taxon>
        <taxon>Insecta</taxon>
        <taxon>Pterygota</taxon>
        <taxon>Neoptera</taxon>
        <taxon>Endopterygota</taxon>
        <taxon>Coleoptera</taxon>
        <taxon>Polyphaga</taxon>
        <taxon>Staphyliniformia</taxon>
        <taxon>Silphidae</taxon>
        <taxon>Nicrophorinae</taxon>
        <taxon>Nicrophorus</taxon>
    </lineage>
</organism>
<sequence length="349" mass="38608">MDATAVFINVLFLVANLIEIANGQTQRSCTLSNGLSGICVPIRDCPSAVALLKQRRQANICSYINDEPVVCCEKQLAIGEKSKNFCSNLIKIIKETIKILVVGGTDSLAAEFPHMAVLGFRNNDNIIWACGGALISEKFVMTAGHCLYHSEFGDVRAVRLGDLNLYSETDDAKPQNFLVKSTHRHPRYMPPSRYNDIALVELDRAATRTKYVLPACLNTQMFIHSSNAFTATGWGSLEFSGRQADHLQKVNISLVDNGRCNQFYSLSRKLRAGIRDDSQICASSPHRDTCEGDSGGPLQRKFPFGNNDFVYVIYGVTSFGKACGLSSTPGIYTRVSYFLDWIEPIVWPN</sequence>
<keyword evidence="2 8" id="KW-0732">Signal</keyword>
<dbReference type="InterPro" id="IPR018114">
    <property type="entry name" value="TRYPSIN_HIS"/>
</dbReference>
<evidence type="ECO:0000313" key="12">
    <source>
        <dbReference type="RefSeq" id="XP_017771301.1"/>
    </source>
</evidence>
<comment type="domain">
    <text evidence="8">The clip domain consists of 35-55 residues which are 'knitted' together usually by 3 conserved disulfide bonds forming a clip-like compact structure.</text>
</comment>
<dbReference type="Gene3D" id="3.30.1640.30">
    <property type="match status" value="1"/>
</dbReference>
<comment type="subcellular location">
    <subcellularLocation>
        <location evidence="8">Secreted</location>
    </subcellularLocation>
</comment>
<dbReference type="Pfam" id="PF00089">
    <property type="entry name" value="Trypsin"/>
    <property type="match status" value="1"/>
</dbReference>
<evidence type="ECO:0000313" key="11">
    <source>
        <dbReference type="Proteomes" id="UP000695000"/>
    </source>
</evidence>
<evidence type="ECO:0000259" key="9">
    <source>
        <dbReference type="PROSITE" id="PS50240"/>
    </source>
</evidence>
<evidence type="ECO:0000256" key="7">
    <source>
        <dbReference type="RuleBase" id="RU363034"/>
    </source>
</evidence>
<keyword evidence="8" id="KW-0964">Secreted</keyword>
<dbReference type="Pfam" id="PF12032">
    <property type="entry name" value="CLIP"/>
    <property type="match status" value="1"/>
</dbReference>
<evidence type="ECO:0000256" key="1">
    <source>
        <dbReference type="ARBA" id="ARBA00022670"/>
    </source>
</evidence>
<protein>
    <recommendedName>
        <fullName evidence="8">CLIP domain-containing serine protease</fullName>
        <ecNumber evidence="7">3.4.21.-</ecNumber>
    </recommendedName>
</protein>
<keyword evidence="5" id="KW-1015">Disulfide bond</keyword>
<dbReference type="InterPro" id="IPR033116">
    <property type="entry name" value="TRYPSIN_SER"/>
</dbReference>
<feature type="domain" description="Clip" evidence="10">
    <location>
        <begin position="28"/>
        <end position="72"/>
    </location>
</feature>
<dbReference type="CDD" id="cd00190">
    <property type="entry name" value="Tryp_SPc"/>
    <property type="match status" value="1"/>
</dbReference>
<dbReference type="RefSeq" id="XP_017771301.1">
    <property type="nucleotide sequence ID" value="XM_017915812.1"/>
</dbReference>
<keyword evidence="3 7" id="KW-0378">Hydrolase</keyword>
<dbReference type="PRINTS" id="PR00722">
    <property type="entry name" value="CHYMOTRYPSIN"/>
</dbReference>
<comment type="similarity">
    <text evidence="6 8">Belongs to the peptidase S1 family. CLIP subfamily.</text>
</comment>
<keyword evidence="11" id="KW-1185">Reference proteome</keyword>
<dbReference type="GeneID" id="108558780"/>
<dbReference type="Proteomes" id="UP000695000">
    <property type="component" value="Unplaced"/>
</dbReference>
<dbReference type="SMART" id="SM00020">
    <property type="entry name" value="Tryp_SPc"/>
    <property type="match status" value="1"/>
</dbReference>
<dbReference type="PROSITE" id="PS50240">
    <property type="entry name" value="TRYPSIN_DOM"/>
    <property type="match status" value="1"/>
</dbReference>
<evidence type="ECO:0000256" key="6">
    <source>
        <dbReference type="ARBA" id="ARBA00024195"/>
    </source>
</evidence>
<feature type="signal peptide" evidence="8">
    <location>
        <begin position="1"/>
        <end position="23"/>
    </location>
</feature>
<evidence type="ECO:0000256" key="3">
    <source>
        <dbReference type="ARBA" id="ARBA00022801"/>
    </source>
</evidence>
<evidence type="ECO:0000256" key="2">
    <source>
        <dbReference type="ARBA" id="ARBA00022729"/>
    </source>
</evidence>
<feature type="chain" id="PRO_5044949277" description="CLIP domain-containing serine protease" evidence="8">
    <location>
        <begin position="24"/>
        <end position="349"/>
    </location>
</feature>
<dbReference type="InterPro" id="IPR051333">
    <property type="entry name" value="CLIP_Serine_Protease"/>
</dbReference>
<keyword evidence="1 7" id="KW-0645">Protease</keyword>
<keyword evidence="4 7" id="KW-0720">Serine protease</keyword>
<dbReference type="InterPro" id="IPR043504">
    <property type="entry name" value="Peptidase_S1_PA_chymotrypsin"/>
</dbReference>
<dbReference type="PROSITE" id="PS00135">
    <property type="entry name" value="TRYPSIN_SER"/>
    <property type="match status" value="1"/>
</dbReference>
<dbReference type="PANTHER" id="PTHR24260">
    <property type="match status" value="1"/>
</dbReference>
<dbReference type="InterPro" id="IPR022700">
    <property type="entry name" value="CLIP"/>
</dbReference>
<reference evidence="12" key="1">
    <citation type="submission" date="2025-08" db="UniProtKB">
        <authorList>
            <consortium name="RefSeq"/>
        </authorList>
    </citation>
    <scope>IDENTIFICATION</scope>
    <source>
        <tissue evidence="12">Whole Larva</tissue>
    </source>
</reference>
<dbReference type="InterPro" id="IPR001254">
    <property type="entry name" value="Trypsin_dom"/>
</dbReference>
<dbReference type="EC" id="3.4.21.-" evidence="7"/>
<dbReference type="SUPFAM" id="SSF50494">
    <property type="entry name" value="Trypsin-like serine proteases"/>
    <property type="match status" value="1"/>
</dbReference>
<dbReference type="PROSITE" id="PS51888">
    <property type="entry name" value="CLIP"/>
    <property type="match status" value="1"/>
</dbReference>
<accession>A0ABM1M9Q1</accession>
<feature type="domain" description="Peptidase S1" evidence="9">
    <location>
        <begin position="101"/>
        <end position="347"/>
    </location>
</feature>
<dbReference type="Gene3D" id="2.40.10.10">
    <property type="entry name" value="Trypsin-like serine proteases"/>
    <property type="match status" value="2"/>
</dbReference>
<dbReference type="SMART" id="SM00680">
    <property type="entry name" value="CLIP"/>
    <property type="match status" value="1"/>
</dbReference>
<evidence type="ECO:0000256" key="4">
    <source>
        <dbReference type="ARBA" id="ARBA00022825"/>
    </source>
</evidence>
<evidence type="ECO:0000256" key="5">
    <source>
        <dbReference type="ARBA" id="ARBA00023157"/>
    </source>
</evidence>
<dbReference type="InterPro" id="IPR038565">
    <property type="entry name" value="CLIP_sf"/>
</dbReference>
<dbReference type="InterPro" id="IPR001314">
    <property type="entry name" value="Peptidase_S1A"/>
</dbReference>
<evidence type="ECO:0000256" key="8">
    <source>
        <dbReference type="RuleBase" id="RU366078"/>
    </source>
</evidence>
<gene>
    <name evidence="12" type="primary">LOC108558780</name>
</gene>
<dbReference type="PANTHER" id="PTHR24260:SF147">
    <property type="entry name" value="EG:BACR7A4.3 PROTEIN-RELATED"/>
    <property type="match status" value="1"/>
</dbReference>
<dbReference type="InterPro" id="IPR009003">
    <property type="entry name" value="Peptidase_S1_PA"/>
</dbReference>